<evidence type="ECO:0000313" key="2">
    <source>
        <dbReference type="EMBL" id="CAP79720.1"/>
    </source>
</evidence>
<proteinExistence type="predicted"/>
<dbReference type="BioCyc" id="PCHR:PC12G00930-MONOMER"/>
<name>B6GY64_PENRW</name>
<dbReference type="eggNOG" id="ENOG502SZ7A">
    <property type="taxonomic scope" value="Eukaryota"/>
</dbReference>
<evidence type="ECO:0000256" key="1">
    <source>
        <dbReference type="SAM" id="MobiDB-lite"/>
    </source>
</evidence>
<dbReference type="Proteomes" id="UP000000724">
    <property type="component" value="Contig Pc00c12"/>
</dbReference>
<dbReference type="OMA" id="WIKNDCE"/>
<dbReference type="EMBL" id="AM920427">
    <property type="protein sequence ID" value="CAP79720.1"/>
    <property type="molecule type" value="Genomic_DNA"/>
</dbReference>
<dbReference type="GeneID" id="8308795"/>
<dbReference type="OrthoDB" id="3508621at2759"/>
<dbReference type="HOGENOM" id="CLU_046151_0_0_1"/>
<reference evidence="2 3" key="1">
    <citation type="journal article" date="2008" name="Nat. Biotechnol.">
        <title>Genome sequencing and analysis of the filamentous fungus Penicillium chrysogenum.</title>
        <authorList>
            <person name="van den Berg M.A."/>
            <person name="Albang R."/>
            <person name="Albermann K."/>
            <person name="Badger J.H."/>
            <person name="Daran J.-M."/>
            <person name="Driessen A.J.M."/>
            <person name="Garcia-Estrada C."/>
            <person name="Fedorova N.D."/>
            <person name="Harris D.M."/>
            <person name="Heijne W.H.M."/>
            <person name="Joardar V.S."/>
            <person name="Kiel J.A.K.W."/>
            <person name="Kovalchuk A."/>
            <person name="Martin J.F."/>
            <person name="Nierman W.C."/>
            <person name="Nijland J.G."/>
            <person name="Pronk J.T."/>
            <person name="Roubos J.A."/>
            <person name="van der Klei I.J."/>
            <person name="van Peij N.N.M.E."/>
            <person name="Veenhuis M."/>
            <person name="von Doehren H."/>
            <person name="Wagner C."/>
            <person name="Wortman J.R."/>
            <person name="Bovenberg R.A.L."/>
        </authorList>
    </citation>
    <scope>NUCLEOTIDE SEQUENCE [LARGE SCALE GENOMIC DNA]</scope>
    <source>
        <strain evidence="3">ATCC 28089 / DSM 1075 / NRRL 1951 / Wisconsin 54-1255</strain>
    </source>
</reference>
<keyword evidence="3" id="KW-1185">Reference proteome</keyword>
<protein>
    <submittedName>
        <fullName evidence="2">Pc12g00930 protein</fullName>
    </submittedName>
</protein>
<dbReference type="KEGG" id="pcs:N7525_002354"/>
<gene>
    <name evidence="2" type="ORF">Pc12g00930</name>
    <name evidence="2" type="ORF">PCH_Pc12g00930</name>
</gene>
<accession>B6GY64</accession>
<sequence length="424" mass="47615">MSNQYSKPGAPKTSQNWMDEAKDRGVLGATIHSAVLASASNFEFDQFLLLRVLWRQHELPEVPNIEGLSGLVTQATKMLDQYKSWRTYCESIGSEESPEGTFAIARYYQREVARTEEKADPQAFNTPISSRTRAAVNQVGKGMAGLSLGPPETPTKKGPAPLPGTKSLLDDSRFALDHESSPSSISSSSPSPIHLVTPITRELANILYPPTKDEQIVNTALIVFLNALTIHFCLSSKWTLHRKPFIATFKNAKFEARTDGYLDSPGGKPRVLIEVKPVLRSLNLLAIQMQESAQMVAWIKSDTESAQKRNTTYAYIPCFYIPGYAANSTDRRFHISQDRHLVYVTVARYDQTYLEYLVHGKLSKDGKDDDGKDLSFMTMDQYGPWDTTDRAHMRRLGPLLLAITLRAEKESEKEKIEDKKRHIS</sequence>
<evidence type="ECO:0000313" key="3">
    <source>
        <dbReference type="Proteomes" id="UP000000724"/>
    </source>
</evidence>
<dbReference type="AlphaFoldDB" id="B6GY64"/>
<dbReference type="STRING" id="500485.B6GY64"/>
<dbReference type="VEuPathDB" id="FungiDB:PCH_Pc12g00930"/>
<organism evidence="2 3">
    <name type="scientific">Penicillium rubens (strain ATCC 28089 / DSM 1075 / NRRL 1951 / Wisconsin 54-1255)</name>
    <name type="common">Penicillium chrysogenum</name>
    <dbReference type="NCBI Taxonomy" id="500485"/>
    <lineage>
        <taxon>Eukaryota</taxon>
        <taxon>Fungi</taxon>
        <taxon>Dikarya</taxon>
        <taxon>Ascomycota</taxon>
        <taxon>Pezizomycotina</taxon>
        <taxon>Eurotiomycetes</taxon>
        <taxon>Eurotiomycetidae</taxon>
        <taxon>Eurotiales</taxon>
        <taxon>Aspergillaceae</taxon>
        <taxon>Penicillium</taxon>
        <taxon>Penicillium chrysogenum species complex</taxon>
    </lineage>
</organism>
<feature type="region of interest" description="Disordered" evidence="1">
    <location>
        <begin position="142"/>
        <end position="164"/>
    </location>
</feature>